<dbReference type="EMBL" id="ML143588">
    <property type="protein sequence ID" value="TBU21649.1"/>
    <property type="molecule type" value="Genomic_DNA"/>
</dbReference>
<proteinExistence type="predicted"/>
<accession>A0A4Q9M4C1</accession>
<organism evidence="1">
    <name type="scientific">Dichomitus squalens</name>
    <dbReference type="NCBI Taxonomy" id="114155"/>
    <lineage>
        <taxon>Eukaryota</taxon>
        <taxon>Fungi</taxon>
        <taxon>Dikarya</taxon>
        <taxon>Basidiomycota</taxon>
        <taxon>Agaricomycotina</taxon>
        <taxon>Agaricomycetes</taxon>
        <taxon>Polyporales</taxon>
        <taxon>Polyporaceae</taxon>
        <taxon>Dichomitus</taxon>
    </lineage>
</organism>
<dbReference type="AlphaFoldDB" id="A0A4Q9M4C1"/>
<evidence type="ECO:0000313" key="1">
    <source>
        <dbReference type="EMBL" id="TBU21649.1"/>
    </source>
</evidence>
<name>A0A4Q9M4C1_9APHY</name>
<reference evidence="1" key="1">
    <citation type="submission" date="2019-01" db="EMBL/GenBank/DDBJ databases">
        <title>Draft genome sequences of three monokaryotic isolates of the white-rot basidiomycete fungus Dichomitus squalens.</title>
        <authorList>
            <consortium name="DOE Joint Genome Institute"/>
            <person name="Lopez S.C."/>
            <person name="Andreopoulos B."/>
            <person name="Pangilinan J."/>
            <person name="Lipzen A."/>
            <person name="Riley R."/>
            <person name="Ahrendt S."/>
            <person name="Ng V."/>
            <person name="Barry K."/>
            <person name="Daum C."/>
            <person name="Grigoriev I.V."/>
            <person name="Hilden K.S."/>
            <person name="Makela M.R."/>
            <person name="de Vries R.P."/>
        </authorList>
    </citation>
    <scope>NUCLEOTIDE SEQUENCE [LARGE SCALE GENOMIC DNA]</scope>
    <source>
        <strain evidence="1">OM18370.1</strain>
    </source>
</reference>
<protein>
    <submittedName>
        <fullName evidence="1">Uncharacterized protein</fullName>
    </submittedName>
</protein>
<sequence length="178" mass="19255">MLMLRSAAQAERRGLPTSLPLPPLRTSGRTYSNCCARLRELGSESETWSDSHLVQGLSALFPLRLWYLSPQVSASLPASKSKHIRIQARAPCTYASSSRFTASAAVVQNHWQQVADCVGFSKRLQLNTEKSPDWEAIVPLLHVGLRATSLSSGVSLLLGRSTVASREVGPAERAVAAS</sequence>
<dbReference type="Proteomes" id="UP000292957">
    <property type="component" value="Unassembled WGS sequence"/>
</dbReference>
<gene>
    <name evidence="1" type="ORF">BD311DRAFT_743475</name>
</gene>